<evidence type="ECO:0008006" key="3">
    <source>
        <dbReference type="Google" id="ProtNLM"/>
    </source>
</evidence>
<dbReference type="EMBL" id="CP046457">
    <property type="protein sequence ID" value="QGT99462.1"/>
    <property type="molecule type" value="Genomic_DNA"/>
</dbReference>
<dbReference type="KEGG" id="salq:SYNTR_0869"/>
<dbReference type="AlphaFoldDB" id="A0A6I6DEL9"/>
<dbReference type="PANTHER" id="PTHR43664:SF1">
    <property type="entry name" value="BETA-METHYLMALYL-COA DEHYDRATASE"/>
    <property type="match status" value="1"/>
</dbReference>
<dbReference type="SUPFAM" id="SSF54637">
    <property type="entry name" value="Thioesterase/thiol ester dehydrase-isomerase"/>
    <property type="match status" value="1"/>
</dbReference>
<dbReference type="Gene3D" id="3.10.129.10">
    <property type="entry name" value="Hotdog Thioesterase"/>
    <property type="match status" value="1"/>
</dbReference>
<accession>A0A6I6DEL9</accession>
<dbReference type="OrthoDB" id="1706183at2"/>
<organism evidence="1 2">
    <name type="scientific">Candidatus Syntrophocurvum alkaliphilum</name>
    <dbReference type="NCBI Taxonomy" id="2293317"/>
    <lineage>
        <taxon>Bacteria</taxon>
        <taxon>Bacillati</taxon>
        <taxon>Bacillota</taxon>
        <taxon>Clostridia</taxon>
        <taxon>Eubacteriales</taxon>
        <taxon>Syntrophomonadaceae</taxon>
        <taxon>Candidatus Syntrophocurvum</taxon>
    </lineage>
</organism>
<reference evidence="2" key="1">
    <citation type="journal article" date="2019" name="Microbiology">
        <title>Complete Genome Sequence of an Uncultured Bacterium of the Candidate Phylum Bipolaricaulota.</title>
        <authorList>
            <person name="Kadnikov V.V."/>
            <person name="Mardanov A.V."/>
            <person name="Beletsky A.V."/>
            <person name="Frank Y.A."/>
            <person name="Karnachuk O.V."/>
            <person name="Ravin N.V."/>
        </authorList>
    </citation>
    <scope>NUCLEOTIDE SEQUENCE [LARGE SCALE GENOMIC DNA]</scope>
</reference>
<name>A0A6I6DEL9_9FIRM</name>
<evidence type="ECO:0000313" key="2">
    <source>
        <dbReference type="Proteomes" id="UP000426444"/>
    </source>
</evidence>
<gene>
    <name evidence="1" type="ORF">SYNTR_0869</name>
</gene>
<keyword evidence="2" id="KW-1185">Reference proteome</keyword>
<dbReference type="InterPro" id="IPR052342">
    <property type="entry name" value="MCH/BMMD"/>
</dbReference>
<dbReference type="Proteomes" id="UP000426444">
    <property type="component" value="Chromosome"/>
</dbReference>
<sequence>MSNGNVVAGTKIPCRVNRTLDVGDFSLLHSLTWFNMGVHSDSEYAKGTWFKERSLAAPIIFVIADGLVHHADTVSELLGKDGYSIYAYVGVDNVKITTPVLFGDTLRADAEVVDFRSTKNPKMNLLIYNNKTYNQRDDLVIEYTSTMLCLKND</sequence>
<dbReference type="RefSeq" id="WP_156203358.1">
    <property type="nucleotide sequence ID" value="NZ_CP046457.1"/>
</dbReference>
<dbReference type="InterPro" id="IPR029069">
    <property type="entry name" value="HotDog_dom_sf"/>
</dbReference>
<evidence type="ECO:0000313" key="1">
    <source>
        <dbReference type="EMBL" id="QGT99462.1"/>
    </source>
</evidence>
<protein>
    <recommendedName>
        <fullName evidence="3">MaoC-like domain-containing protein</fullName>
    </recommendedName>
</protein>
<proteinExistence type="predicted"/>
<dbReference type="PANTHER" id="PTHR43664">
    <property type="entry name" value="MONOAMINE OXIDASE-RELATED"/>
    <property type="match status" value="1"/>
</dbReference>